<reference evidence="2 3" key="1">
    <citation type="submission" date="2014-05" db="EMBL/GenBank/DDBJ databases">
        <title>Genome Sequence of Flavobacterium sp. EM1321.</title>
        <authorList>
            <person name="Shin S.-K."/>
            <person name="Yi H."/>
        </authorList>
    </citation>
    <scope>NUCLEOTIDE SEQUENCE [LARGE SCALE GENOMIC DNA]</scope>
    <source>
        <strain evidence="2 3">EM1321</strain>
    </source>
</reference>
<dbReference type="AlphaFoldDB" id="A0A066WPB7"/>
<sequence>MKSKLNIYKKPIIITSSVIVLQLIFGFDPKFCIINIIWLFV</sequence>
<organism evidence="2 3">
    <name type="scientific">Flavobacterium seoulense</name>
    <dbReference type="NCBI Taxonomy" id="1492738"/>
    <lineage>
        <taxon>Bacteria</taxon>
        <taxon>Pseudomonadati</taxon>
        <taxon>Bacteroidota</taxon>
        <taxon>Flavobacteriia</taxon>
        <taxon>Flavobacteriales</taxon>
        <taxon>Flavobacteriaceae</taxon>
        <taxon>Flavobacterium</taxon>
    </lineage>
</organism>
<accession>A0A066WPB7</accession>
<dbReference type="Proteomes" id="UP000027064">
    <property type="component" value="Unassembled WGS sequence"/>
</dbReference>
<evidence type="ECO:0000313" key="2">
    <source>
        <dbReference type="EMBL" id="KDN55877.1"/>
    </source>
</evidence>
<dbReference type="EMBL" id="JNCA01000009">
    <property type="protein sequence ID" value="KDN55877.1"/>
    <property type="molecule type" value="Genomic_DNA"/>
</dbReference>
<evidence type="ECO:0000256" key="1">
    <source>
        <dbReference type="SAM" id="Phobius"/>
    </source>
</evidence>
<feature type="transmembrane region" description="Helical" evidence="1">
    <location>
        <begin position="12"/>
        <end position="40"/>
    </location>
</feature>
<gene>
    <name evidence="2" type="ORF">FEM21_10680</name>
</gene>
<keyword evidence="1" id="KW-0812">Transmembrane</keyword>
<keyword evidence="3" id="KW-1185">Reference proteome</keyword>
<dbReference type="STRING" id="1492738.FEM21_10680"/>
<proteinExistence type="predicted"/>
<keyword evidence="1" id="KW-0472">Membrane</keyword>
<comment type="caution">
    <text evidence="2">The sequence shown here is derived from an EMBL/GenBank/DDBJ whole genome shotgun (WGS) entry which is preliminary data.</text>
</comment>
<name>A0A066WPB7_9FLAO</name>
<keyword evidence="1" id="KW-1133">Transmembrane helix</keyword>
<protein>
    <submittedName>
        <fullName evidence="2">Uncharacterized protein</fullName>
    </submittedName>
</protein>
<dbReference type="PATRIC" id="fig|1492738.3.peg.1061"/>
<evidence type="ECO:0000313" key="3">
    <source>
        <dbReference type="Proteomes" id="UP000027064"/>
    </source>
</evidence>